<dbReference type="Proteomes" id="UP000322077">
    <property type="component" value="Unassembled WGS sequence"/>
</dbReference>
<reference evidence="1 2" key="1">
    <citation type="submission" date="2019-08" db="EMBL/GenBank/DDBJ databases">
        <authorList>
            <person name="Wang G."/>
            <person name="Xu Z."/>
        </authorList>
    </citation>
    <scope>NUCLEOTIDE SEQUENCE [LARGE SCALE GENOMIC DNA]</scope>
    <source>
        <strain evidence="1 2">ZX</strain>
    </source>
</reference>
<gene>
    <name evidence="1" type="ORF">FYJ91_11405</name>
</gene>
<keyword evidence="2" id="KW-1185">Reference proteome</keyword>
<evidence type="ECO:0000313" key="2">
    <source>
        <dbReference type="Proteomes" id="UP000322077"/>
    </source>
</evidence>
<dbReference type="EMBL" id="VTOU01000003">
    <property type="protein sequence ID" value="TZG25625.1"/>
    <property type="molecule type" value="Genomic_DNA"/>
</dbReference>
<name>A0A5D9C6L2_9SPHN</name>
<organism evidence="1 2">
    <name type="scientific">Sphingomonas montanisoli</name>
    <dbReference type="NCBI Taxonomy" id="2606412"/>
    <lineage>
        <taxon>Bacteria</taxon>
        <taxon>Pseudomonadati</taxon>
        <taxon>Pseudomonadota</taxon>
        <taxon>Alphaproteobacteria</taxon>
        <taxon>Sphingomonadales</taxon>
        <taxon>Sphingomonadaceae</taxon>
        <taxon>Sphingomonas</taxon>
    </lineage>
</organism>
<accession>A0A5D9C6L2</accession>
<dbReference type="RefSeq" id="WP_149522433.1">
    <property type="nucleotide sequence ID" value="NZ_VTOU01000003.1"/>
</dbReference>
<dbReference type="Pfam" id="PF07105">
    <property type="entry name" value="DUF1367"/>
    <property type="match status" value="1"/>
</dbReference>
<sequence length="144" mass="16088">MASLAPYHFRKTLSGFEPVSAAARDFHAKTKLGQTVQLTGRRPRNPGHHRKFFALLGILVDNTDQFASTEDALIAVKAATGHGVWKKLHPKADREIFIPHSIDFASMPQDEFEAFYNLAFAAIIRWWLPVAANDLREAVESFAA</sequence>
<protein>
    <submittedName>
        <fullName evidence="1">DUF1367 family protein</fullName>
    </submittedName>
</protein>
<dbReference type="InterPro" id="IPR009797">
    <property type="entry name" value="DUF1367"/>
</dbReference>
<proteinExistence type="predicted"/>
<evidence type="ECO:0000313" key="1">
    <source>
        <dbReference type="EMBL" id="TZG25625.1"/>
    </source>
</evidence>
<comment type="caution">
    <text evidence="1">The sequence shown here is derived from an EMBL/GenBank/DDBJ whole genome shotgun (WGS) entry which is preliminary data.</text>
</comment>
<dbReference type="AlphaFoldDB" id="A0A5D9C6L2"/>